<evidence type="ECO:0000313" key="2">
    <source>
        <dbReference type="Proteomes" id="UP000252519"/>
    </source>
</evidence>
<organism evidence="1 2">
    <name type="scientific">Ancylostoma caninum</name>
    <name type="common">Dog hookworm</name>
    <dbReference type="NCBI Taxonomy" id="29170"/>
    <lineage>
        <taxon>Eukaryota</taxon>
        <taxon>Metazoa</taxon>
        <taxon>Ecdysozoa</taxon>
        <taxon>Nematoda</taxon>
        <taxon>Chromadorea</taxon>
        <taxon>Rhabditida</taxon>
        <taxon>Rhabditina</taxon>
        <taxon>Rhabditomorpha</taxon>
        <taxon>Strongyloidea</taxon>
        <taxon>Ancylostomatidae</taxon>
        <taxon>Ancylostomatinae</taxon>
        <taxon>Ancylostoma</taxon>
    </lineage>
</organism>
<keyword evidence="2" id="KW-1185">Reference proteome</keyword>
<sequence length="219" mass="24457">MPCMVHRCNLQFDGPRMHQHRCSLWDSSEGIWKSKEFSLKTSLWICSSFMTVRGKRIHSGIPSTLYHLSGALIRCTGLERPGVFTGDCGRWRSMAMRRVDTNLTFMGSQKGTILHFLPDGGRVEPLPAISDSFHQCRAAVSHHSRTTPPLRNVEPLNFVHPRAAVLPRRHSNTFPSTVNAFDHATPFTVTRPSTPSSVKQVVQSNSLPPSTSVASFHLL</sequence>
<gene>
    <name evidence="1" type="ORF">ANCCAN_10930</name>
</gene>
<name>A0A368GJR5_ANCCA</name>
<reference evidence="1 2" key="1">
    <citation type="submission" date="2014-10" db="EMBL/GenBank/DDBJ databases">
        <title>Draft genome of the hookworm Ancylostoma caninum.</title>
        <authorList>
            <person name="Mitreva M."/>
        </authorList>
    </citation>
    <scope>NUCLEOTIDE SEQUENCE [LARGE SCALE GENOMIC DNA]</scope>
    <source>
        <strain evidence="1 2">Baltimore</strain>
    </source>
</reference>
<protein>
    <submittedName>
        <fullName evidence="1">Uncharacterized protein</fullName>
    </submittedName>
</protein>
<dbReference type="OrthoDB" id="5909024at2759"/>
<proteinExistence type="predicted"/>
<evidence type="ECO:0000313" key="1">
    <source>
        <dbReference type="EMBL" id="RCN43097.1"/>
    </source>
</evidence>
<dbReference type="EMBL" id="JOJR01000170">
    <property type="protein sequence ID" value="RCN43097.1"/>
    <property type="molecule type" value="Genomic_DNA"/>
</dbReference>
<accession>A0A368GJR5</accession>
<comment type="caution">
    <text evidence="1">The sequence shown here is derived from an EMBL/GenBank/DDBJ whole genome shotgun (WGS) entry which is preliminary data.</text>
</comment>
<dbReference type="AlphaFoldDB" id="A0A368GJR5"/>
<dbReference type="Proteomes" id="UP000252519">
    <property type="component" value="Unassembled WGS sequence"/>
</dbReference>